<evidence type="ECO:0000256" key="1">
    <source>
        <dbReference type="ARBA" id="ARBA00004651"/>
    </source>
</evidence>
<keyword evidence="8 13" id="KW-1133">Transmembrane helix</keyword>
<dbReference type="AlphaFoldDB" id="A0A0C9T6Q0"/>
<keyword evidence="9" id="KW-0560">Oxidoreductase</keyword>
<dbReference type="InterPro" id="IPR051410">
    <property type="entry name" value="Ferric/Cupric_Reductase"/>
</dbReference>
<evidence type="ECO:0000256" key="8">
    <source>
        <dbReference type="ARBA" id="ARBA00022989"/>
    </source>
</evidence>
<feature type="transmembrane region" description="Helical" evidence="13">
    <location>
        <begin position="284"/>
        <end position="301"/>
    </location>
</feature>
<evidence type="ECO:0000256" key="11">
    <source>
        <dbReference type="ARBA" id="ARBA00023136"/>
    </source>
</evidence>
<comment type="catalytic activity">
    <reaction evidence="12">
        <text>2 a Fe(II)-siderophore + NADP(+) + H(+) = 2 a Fe(III)-siderophore + NADPH</text>
        <dbReference type="Rhea" id="RHEA:28795"/>
        <dbReference type="Rhea" id="RHEA-COMP:11342"/>
        <dbReference type="Rhea" id="RHEA-COMP:11344"/>
        <dbReference type="ChEBI" id="CHEBI:15378"/>
        <dbReference type="ChEBI" id="CHEBI:29033"/>
        <dbReference type="ChEBI" id="CHEBI:29034"/>
        <dbReference type="ChEBI" id="CHEBI:57783"/>
        <dbReference type="ChEBI" id="CHEBI:58349"/>
        <dbReference type="EC" id="1.16.1.9"/>
    </reaction>
</comment>
<reference evidence="15 16" key="1">
    <citation type="submission" date="2014-06" db="EMBL/GenBank/DDBJ databases">
        <title>Evolutionary Origins and Diversification of the Mycorrhizal Mutualists.</title>
        <authorList>
            <consortium name="DOE Joint Genome Institute"/>
            <consortium name="Mycorrhizal Genomics Consortium"/>
            <person name="Kohler A."/>
            <person name="Kuo A."/>
            <person name="Nagy L.G."/>
            <person name="Floudas D."/>
            <person name="Copeland A."/>
            <person name="Barry K.W."/>
            <person name="Cichocki N."/>
            <person name="Veneault-Fourrey C."/>
            <person name="LaButti K."/>
            <person name="Lindquist E.A."/>
            <person name="Lipzen A."/>
            <person name="Lundell T."/>
            <person name="Morin E."/>
            <person name="Murat C."/>
            <person name="Riley R."/>
            <person name="Ohm R."/>
            <person name="Sun H."/>
            <person name="Tunlid A."/>
            <person name="Henrissat B."/>
            <person name="Grigoriev I.V."/>
            <person name="Hibbett D.S."/>
            <person name="Martin F."/>
        </authorList>
    </citation>
    <scope>NUCLEOTIDE SEQUENCE [LARGE SCALE GENOMIC DNA]</scope>
    <source>
        <strain evidence="15 16">FD-325 SS-3</strain>
    </source>
</reference>
<dbReference type="Pfam" id="PF08030">
    <property type="entry name" value="NAD_binding_6"/>
    <property type="match status" value="1"/>
</dbReference>
<evidence type="ECO:0000256" key="13">
    <source>
        <dbReference type="SAM" id="Phobius"/>
    </source>
</evidence>
<evidence type="ECO:0000259" key="14">
    <source>
        <dbReference type="PROSITE" id="PS51384"/>
    </source>
</evidence>
<dbReference type="SUPFAM" id="SSF52343">
    <property type="entry name" value="Ferredoxin reductase-like, C-terminal NADP-linked domain"/>
    <property type="match status" value="1"/>
</dbReference>
<feature type="transmembrane region" description="Helical" evidence="13">
    <location>
        <begin position="111"/>
        <end position="134"/>
    </location>
</feature>
<comment type="similarity">
    <text evidence="2">Belongs to the ferric reductase (FRE) family.</text>
</comment>
<evidence type="ECO:0000256" key="12">
    <source>
        <dbReference type="ARBA" id="ARBA00048483"/>
    </source>
</evidence>
<evidence type="ECO:0000313" key="16">
    <source>
        <dbReference type="Proteomes" id="UP000053263"/>
    </source>
</evidence>
<name>A0A0C9T6Q0_PLICR</name>
<dbReference type="InterPro" id="IPR017938">
    <property type="entry name" value="Riboflavin_synthase-like_b-brl"/>
</dbReference>
<dbReference type="Proteomes" id="UP000053263">
    <property type="component" value="Unassembled WGS sequence"/>
</dbReference>
<keyword evidence="6 13" id="KW-0812">Transmembrane</keyword>
<evidence type="ECO:0000256" key="10">
    <source>
        <dbReference type="ARBA" id="ARBA00023065"/>
    </source>
</evidence>
<dbReference type="GO" id="GO:0006826">
    <property type="term" value="P:iron ion transport"/>
    <property type="evidence" value="ECO:0007669"/>
    <property type="project" value="TreeGrafter"/>
</dbReference>
<dbReference type="HOGENOM" id="CLU_010365_7_2_1"/>
<dbReference type="PANTHER" id="PTHR32361:SF23">
    <property type="entry name" value="FERRIC-CHELATE REDUCTASE"/>
    <property type="match status" value="1"/>
</dbReference>
<feature type="transmembrane region" description="Helical" evidence="13">
    <location>
        <begin position="190"/>
        <end position="211"/>
    </location>
</feature>
<keyword evidence="7" id="KW-0249">Electron transport</keyword>
<evidence type="ECO:0000313" key="15">
    <source>
        <dbReference type="EMBL" id="KII85014.1"/>
    </source>
</evidence>
<keyword evidence="4" id="KW-0813">Transport</keyword>
<feature type="domain" description="FAD-binding FR-type" evidence="14">
    <location>
        <begin position="296"/>
        <end position="402"/>
    </location>
</feature>
<accession>A0A0C9T6Q0</accession>
<evidence type="ECO:0000256" key="9">
    <source>
        <dbReference type="ARBA" id="ARBA00023002"/>
    </source>
</evidence>
<proteinExistence type="inferred from homology"/>
<feature type="transmembrane region" description="Helical" evidence="13">
    <location>
        <begin position="45"/>
        <end position="69"/>
    </location>
</feature>
<keyword evidence="11 13" id="KW-0472">Membrane</keyword>
<dbReference type="GO" id="GO:0015677">
    <property type="term" value="P:copper ion import"/>
    <property type="evidence" value="ECO:0007669"/>
    <property type="project" value="TreeGrafter"/>
</dbReference>
<gene>
    <name evidence="15" type="ORF">PLICRDRAFT_178779</name>
</gene>
<evidence type="ECO:0000256" key="3">
    <source>
        <dbReference type="ARBA" id="ARBA00012668"/>
    </source>
</evidence>
<dbReference type="EC" id="1.16.1.9" evidence="3"/>
<dbReference type="InterPro" id="IPR039261">
    <property type="entry name" value="FNR_nucleotide-bd"/>
</dbReference>
<dbReference type="Gene3D" id="3.40.50.80">
    <property type="entry name" value="Nucleotide-binding domain of ferredoxin-NADP reductase (FNR) module"/>
    <property type="match status" value="1"/>
</dbReference>
<organism evidence="15 16">
    <name type="scientific">Plicaturopsis crispa FD-325 SS-3</name>
    <dbReference type="NCBI Taxonomy" id="944288"/>
    <lineage>
        <taxon>Eukaryota</taxon>
        <taxon>Fungi</taxon>
        <taxon>Dikarya</taxon>
        <taxon>Basidiomycota</taxon>
        <taxon>Agaricomycotina</taxon>
        <taxon>Agaricomycetes</taxon>
        <taxon>Agaricomycetidae</taxon>
        <taxon>Amylocorticiales</taxon>
        <taxon>Amylocorticiaceae</taxon>
        <taxon>Plicatura</taxon>
        <taxon>Plicaturopsis crispa</taxon>
    </lineage>
</organism>
<comment type="subcellular location">
    <subcellularLocation>
        <location evidence="1">Cell membrane</location>
        <topology evidence="1">Multi-pass membrane protein</topology>
    </subcellularLocation>
</comment>
<feature type="transmembrane region" description="Helical" evidence="13">
    <location>
        <begin position="154"/>
        <end position="178"/>
    </location>
</feature>
<dbReference type="GO" id="GO:0052851">
    <property type="term" value="F:ferric-chelate reductase (NADPH) activity"/>
    <property type="evidence" value="ECO:0007669"/>
    <property type="project" value="UniProtKB-EC"/>
</dbReference>
<feature type="transmembrane region" description="Helical" evidence="13">
    <location>
        <begin position="259"/>
        <end position="278"/>
    </location>
</feature>
<dbReference type="InterPro" id="IPR013121">
    <property type="entry name" value="Fe_red_NAD-bd_6"/>
</dbReference>
<dbReference type="InterPro" id="IPR013130">
    <property type="entry name" value="Fe3_Rdtase_TM_dom"/>
</dbReference>
<sequence>MVVWLDQPVLWHSSRVRSPPTGLTEYQVALIQTRWRNWYTADWDYALSTVYFFCAGIALFALSNLISLYRSRRNAKAARSPSLFGRGAAAVRFFTARQFYVRRFGWYTPPLGPLVLVLGIFVFAMALSFGTHPYYWPASGMGNSPPFLFVRTGWISLAILPFMMAFAPKFNLVGILTGVSHEKLQVYHRWSAWVMYITSLLHTFPFIVYHIHKKKDMQSEWRTTSFYWTGIVALIAQTWLVVMSWGPIRSRYYETFKKLHFIAAGLFVAALFVHVGYTLTSWDYFLALAVIYGLSLFVRLGRVAVNGVHIATFETLPERMVKVSIPTKLTWHPGQHYFIRFLALGVHGFTSHPFSVVSLPSEGLEVYLRVHDGITARLATFALTGKSSRVLLDGPYGGLAVPLSRYEKVLLIAGGSGFSFVLPVLQDLVRGMGDDTPCKHIEVVWAITQPSSRTWFEDALTSVLKTAPSGTVDISIYVTGQLSRPGSPVGDKESEVLTIHSGRPDLVTLVKASCTAESASVGIASCGPDSMTLDVRNAVAECQMNIARGKSVCKDIYLHSEAYRSVLFIILSGATC</sequence>
<evidence type="ECO:0000256" key="4">
    <source>
        <dbReference type="ARBA" id="ARBA00022448"/>
    </source>
</evidence>
<dbReference type="InterPro" id="IPR013112">
    <property type="entry name" value="FAD-bd_8"/>
</dbReference>
<dbReference type="GO" id="GO:0005886">
    <property type="term" value="C:plasma membrane"/>
    <property type="evidence" value="ECO:0007669"/>
    <property type="project" value="UniProtKB-SubCell"/>
</dbReference>
<evidence type="ECO:0000256" key="2">
    <source>
        <dbReference type="ARBA" id="ARBA00006278"/>
    </source>
</evidence>
<dbReference type="InterPro" id="IPR017927">
    <property type="entry name" value="FAD-bd_FR_type"/>
</dbReference>
<evidence type="ECO:0000256" key="5">
    <source>
        <dbReference type="ARBA" id="ARBA00022475"/>
    </source>
</evidence>
<keyword evidence="16" id="KW-1185">Reference proteome</keyword>
<dbReference type="SUPFAM" id="SSF63380">
    <property type="entry name" value="Riboflavin synthase domain-like"/>
    <property type="match status" value="1"/>
</dbReference>
<dbReference type="CDD" id="cd06186">
    <property type="entry name" value="NOX_Duox_like_FAD_NADP"/>
    <property type="match status" value="1"/>
</dbReference>
<dbReference type="SFLD" id="SFLDS00052">
    <property type="entry name" value="Ferric_Reductase_Domain"/>
    <property type="match status" value="1"/>
</dbReference>
<protein>
    <recommendedName>
        <fullName evidence="3">ferric-chelate reductase (NADPH)</fullName>
        <ecNumber evidence="3">1.16.1.9</ecNumber>
    </recommendedName>
</protein>
<dbReference type="Pfam" id="PF01794">
    <property type="entry name" value="Ferric_reduct"/>
    <property type="match status" value="1"/>
</dbReference>
<feature type="transmembrane region" description="Helical" evidence="13">
    <location>
        <begin position="226"/>
        <end position="247"/>
    </location>
</feature>
<evidence type="ECO:0000256" key="6">
    <source>
        <dbReference type="ARBA" id="ARBA00022692"/>
    </source>
</evidence>
<dbReference type="EMBL" id="KN832568">
    <property type="protein sequence ID" value="KII85014.1"/>
    <property type="molecule type" value="Genomic_DNA"/>
</dbReference>
<keyword evidence="10" id="KW-0406">Ion transport</keyword>
<dbReference type="OrthoDB" id="17725at2759"/>
<dbReference type="SFLD" id="SFLDG01168">
    <property type="entry name" value="Ferric_reductase_subgroup_(FRE"/>
    <property type="match status" value="1"/>
</dbReference>
<dbReference type="GO" id="GO:0006879">
    <property type="term" value="P:intracellular iron ion homeostasis"/>
    <property type="evidence" value="ECO:0007669"/>
    <property type="project" value="TreeGrafter"/>
</dbReference>
<keyword evidence="5" id="KW-1003">Cell membrane</keyword>
<evidence type="ECO:0000256" key="7">
    <source>
        <dbReference type="ARBA" id="ARBA00022982"/>
    </source>
</evidence>
<dbReference type="PROSITE" id="PS51384">
    <property type="entry name" value="FAD_FR"/>
    <property type="match status" value="1"/>
</dbReference>
<dbReference type="Pfam" id="PF08022">
    <property type="entry name" value="FAD_binding_8"/>
    <property type="match status" value="1"/>
</dbReference>
<dbReference type="PANTHER" id="PTHR32361">
    <property type="entry name" value="FERRIC/CUPRIC REDUCTASE TRANSMEMBRANE COMPONENT"/>
    <property type="match status" value="1"/>
</dbReference>